<feature type="non-terminal residue" evidence="1">
    <location>
        <position position="29"/>
    </location>
</feature>
<gene>
    <name evidence="1" type="ORF">CEXT_214181</name>
</gene>
<evidence type="ECO:0000313" key="2">
    <source>
        <dbReference type="Proteomes" id="UP001054945"/>
    </source>
</evidence>
<name>A0AAV4UG16_CAEEX</name>
<protein>
    <submittedName>
        <fullName evidence="1">Uncharacterized protein</fullName>
    </submittedName>
</protein>
<sequence length="29" mass="3316">MTIERQTKVSERGNAGDFEHSWLVVPSKI</sequence>
<proteinExistence type="predicted"/>
<keyword evidence="2" id="KW-1185">Reference proteome</keyword>
<dbReference type="AlphaFoldDB" id="A0AAV4UG16"/>
<comment type="caution">
    <text evidence="1">The sequence shown here is derived from an EMBL/GenBank/DDBJ whole genome shotgun (WGS) entry which is preliminary data.</text>
</comment>
<accession>A0AAV4UG16</accession>
<reference evidence="1 2" key="1">
    <citation type="submission" date="2021-06" db="EMBL/GenBank/DDBJ databases">
        <title>Caerostris extrusa draft genome.</title>
        <authorList>
            <person name="Kono N."/>
            <person name="Arakawa K."/>
        </authorList>
    </citation>
    <scope>NUCLEOTIDE SEQUENCE [LARGE SCALE GENOMIC DNA]</scope>
</reference>
<dbReference type="EMBL" id="BPLR01012809">
    <property type="protein sequence ID" value="GIY56762.1"/>
    <property type="molecule type" value="Genomic_DNA"/>
</dbReference>
<evidence type="ECO:0000313" key="1">
    <source>
        <dbReference type="EMBL" id="GIY56762.1"/>
    </source>
</evidence>
<dbReference type="Proteomes" id="UP001054945">
    <property type="component" value="Unassembled WGS sequence"/>
</dbReference>
<organism evidence="1 2">
    <name type="scientific">Caerostris extrusa</name>
    <name type="common">Bark spider</name>
    <name type="synonym">Caerostris bankana</name>
    <dbReference type="NCBI Taxonomy" id="172846"/>
    <lineage>
        <taxon>Eukaryota</taxon>
        <taxon>Metazoa</taxon>
        <taxon>Ecdysozoa</taxon>
        <taxon>Arthropoda</taxon>
        <taxon>Chelicerata</taxon>
        <taxon>Arachnida</taxon>
        <taxon>Araneae</taxon>
        <taxon>Araneomorphae</taxon>
        <taxon>Entelegynae</taxon>
        <taxon>Araneoidea</taxon>
        <taxon>Araneidae</taxon>
        <taxon>Caerostris</taxon>
    </lineage>
</organism>